<sequence length="82" mass="9422">MNHQQPRSAVINDVDVLDSGGYHPQATNRYIPREFSADYNACEIHGQSWVVDRQHATIHGDQQQRCCEYCAPFTRKNNMTEA</sequence>
<evidence type="ECO:0000313" key="2">
    <source>
        <dbReference type="Proteomes" id="UP001519460"/>
    </source>
</evidence>
<keyword evidence="2" id="KW-1185">Reference proteome</keyword>
<protein>
    <submittedName>
        <fullName evidence="1">Uncharacterized protein</fullName>
    </submittedName>
</protein>
<dbReference type="Proteomes" id="UP001519460">
    <property type="component" value="Unassembled WGS sequence"/>
</dbReference>
<evidence type="ECO:0000313" key="1">
    <source>
        <dbReference type="EMBL" id="KAK7497899.1"/>
    </source>
</evidence>
<dbReference type="EMBL" id="JACVVK020000054">
    <property type="protein sequence ID" value="KAK7497899.1"/>
    <property type="molecule type" value="Genomic_DNA"/>
</dbReference>
<accession>A0ABD0LEM9</accession>
<proteinExistence type="predicted"/>
<comment type="caution">
    <text evidence="1">The sequence shown here is derived from an EMBL/GenBank/DDBJ whole genome shotgun (WGS) entry which is preliminary data.</text>
</comment>
<gene>
    <name evidence="1" type="ORF">BaRGS_00010770</name>
</gene>
<dbReference type="AlphaFoldDB" id="A0ABD0LEM9"/>
<reference evidence="1 2" key="1">
    <citation type="journal article" date="2023" name="Sci. Data">
        <title>Genome assembly of the Korean intertidal mud-creeper Batillaria attramentaria.</title>
        <authorList>
            <person name="Patra A.K."/>
            <person name="Ho P.T."/>
            <person name="Jun S."/>
            <person name="Lee S.J."/>
            <person name="Kim Y."/>
            <person name="Won Y.J."/>
        </authorList>
    </citation>
    <scope>NUCLEOTIDE SEQUENCE [LARGE SCALE GENOMIC DNA]</scope>
    <source>
        <strain evidence="1">Wonlab-2016</strain>
    </source>
</reference>
<organism evidence="1 2">
    <name type="scientific">Batillaria attramentaria</name>
    <dbReference type="NCBI Taxonomy" id="370345"/>
    <lineage>
        <taxon>Eukaryota</taxon>
        <taxon>Metazoa</taxon>
        <taxon>Spiralia</taxon>
        <taxon>Lophotrochozoa</taxon>
        <taxon>Mollusca</taxon>
        <taxon>Gastropoda</taxon>
        <taxon>Caenogastropoda</taxon>
        <taxon>Sorbeoconcha</taxon>
        <taxon>Cerithioidea</taxon>
        <taxon>Batillariidae</taxon>
        <taxon>Batillaria</taxon>
    </lineage>
</organism>
<name>A0ABD0LEM9_9CAEN</name>